<keyword evidence="6 12" id="KW-0931">ER-Golgi transport</keyword>
<name>A0A1X7VC07_AMPQE</name>
<dbReference type="GO" id="GO:0000139">
    <property type="term" value="C:Golgi membrane"/>
    <property type="evidence" value="ECO:0007669"/>
    <property type="project" value="UniProtKB-SubCell"/>
</dbReference>
<dbReference type="GO" id="GO:0006890">
    <property type="term" value="P:retrograde vesicle-mediated transport, Golgi to endoplasmic reticulum"/>
    <property type="evidence" value="ECO:0007669"/>
    <property type="project" value="UniProtKB-UniRule"/>
</dbReference>
<feature type="domain" description="AP complex mu/sigma subunit" evidence="13">
    <location>
        <begin position="12"/>
        <end position="151"/>
    </location>
</feature>
<organism evidence="14">
    <name type="scientific">Amphimedon queenslandica</name>
    <name type="common">Sponge</name>
    <dbReference type="NCBI Taxonomy" id="400682"/>
    <lineage>
        <taxon>Eukaryota</taxon>
        <taxon>Metazoa</taxon>
        <taxon>Porifera</taxon>
        <taxon>Demospongiae</taxon>
        <taxon>Heteroscleromorpha</taxon>
        <taxon>Haplosclerida</taxon>
        <taxon>Niphatidae</taxon>
        <taxon>Amphimedon</taxon>
    </lineage>
</organism>
<dbReference type="STRING" id="400682.A0A1X7VC07"/>
<comment type="subcellular location">
    <subcellularLocation>
        <location evidence="12">Cytoplasm</location>
    </subcellularLocation>
    <subcellularLocation>
        <location evidence="1 12">Golgi apparatus membrane</location>
        <topology evidence="1 12">Peripheral membrane protein</topology>
        <orientation evidence="1 12">Cytoplasmic side</orientation>
    </subcellularLocation>
    <subcellularLocation>
        <location evidence="12">Cytoplasmic vesicle</location>
        <location evidence="12">COPI-coated vesicle membrane</location>
        <topology evidence="12">Peripheral membrane protein</topology>
        <orientation evidence="12">Cytoplasmic side</orientation>
    </subcellularLocation>
</comment>
<proteinExistence type="inferred from homology"/>
<evidence type="ECO:0000313" key="14">
    <source>
        <dbReference type="EnsemblMetazoa" id="Aqu2.1.37523_001"/>
    </source>
</evidence>
<evidence type="ECO:0000256" key="12">
    <source>
        <dbReference type="RuleBase" id="RU366053"/>
    </source>
</evidence>
<keyword evidence="10 12" id="KW-0968">Cytoplasmic vesicle</keyword>
<dbReference type="EnsemblMetazoa" id="Aqu2.1.37523_001">
    <property type="protein sequence ID" value="Aqu2.1.37523_001"/>
    <property type="gene ID" value="Aqu2.1.37523"/>
</dbReference>
<reference evidence="14" key="2">
    <citation type="submission" date="2017-05" db="UniProtKB">
        <authorList>
            <consortium name="EnsemblMetazoa"/>
        </authorList>
    </citation>
    <scope>IDENTIFICATION</scope>
</reference>
<dbReference type="KEGG" id="aqu:100640153"/>
<dbReference type="GO" id="GO:0006891">
    <property type="term" value="P:intra-Golgi vesicle-mediated transport"/>
    <property type="evidence" value="ECO:0007669"/>
    <property type="project" value="TreeGrafter"/>
</dbReference>
<dbReference type="Pfam" id="PF01217">
    <property type="entry name" value="Clat_adaptor_s"/>
    <property type="match status" value="1"/>
</dbReference>
<dbReference type="eggNOG" id="KOG3343">
    <property type="taxonomic scope" value="Eukaryota"/>
</dbReference>
<keyword evidence="8 12" id="KW-0333">Golgi apparatus</keyword>
<evidence type="ECO:0000256" key="3">
    <source>
        <dbReference type="ARBA" id="ARBA00011775"/>
    </source>
</evidence>
<keyword evidence="5 12" id="KW-0963">Cytoplasm</keyword>
<dbReference type="PANTHER" id="PTHR11043:SF0">
    <property type="entry name" value="COATOMER SUBUNIT ZETA"/>
    <property type="match status" value="1"/>
</dbReference>
<dbReference type="GO" id="GO:0030126">
    <property type="term" value="C:COPI vesicle coat"/>
    <property type="evidence" value="ECO:0007669"/>
    <property type="project" value="UniProtKB-UniRule"/>
</dbReference>
<dbReference type="PANTHER" id="PTHR11043">
    <property type="entry name" value="ZETA-COAT PROTEIN"/>
    <property type="match status" value="1"/>
</dbReference>
<evidence type="ECO:0000256" key="9">
    <source>
        <dbReference type="ARBA" id="ARBA00023136"/>
    </source>
</evidence>
<sequence length="178" mass="20122">METFEMEPSLETVKAICILDNDGRRLASKYYDTVTFPSLKEEKAFETNLFSKTQKANAEIVMLDGLTAVYRSNVDLLFYVIGSQTENELLLLSVLNGLYDALSQVLKRNMEKQGLYEHMEVLMLLLDEIVDGGIVMETDPTVLLHRVAVKSEESGFSEQSVANVFQNAKESLKWSLLK</sequence>
<dbReference type="GO" id="GO:0006886">
    <property type="term" value="P:intracellular protein transport"/>
    <property type="evidence" value="ECO:0007669"/>
    <property type="project" value="TreeGrafter"/>
</dbReference>
<evidence type="ECO:0000256" key="1">
    <source>
        <dbReference type="ARBA" id="ARBA00004255"/>
    </source>
</evidence>
<evidence type="ECO:0000256" key="2">
    <source>
        <dbReference type="ARBA" id="ARBA00006972"/>
    </source>
</evidence>
<dbReference type="Proteomes" id="UP000007879">
    <property type="component" value="Unassembled WGS sequence"/>
</dbReference>
<gene>
    <name evidence="14" type="primary">100640153</name>
</gene>
<dbReference type="SUPFAM" id="SSF64356">
    <property type="entry name" value="SNARE-like"/>
    <property type="match status" value="1"/>
</dbReference>
<comment type="function">
    <text evidence="11">The coatomer is a cytosolic protein complex that binds to dilysine motifs and reversibly associates with Golgi non-clathrin-coated vesicles, which further mediate biosynthetic protein transport from the ER, via the Golgi up to the trans Golgi network. Coatomer complex is required for budding from Golgi membranes, and is essential for the retrograde Golgi-to-ER transport of dilysine-tagged proteins. The zeta subunit may be involved in regulating the coat assembly and, hence, the rate of biosynthetic protein transport due to its association-dissociation properties with the coatomer complex.</text>
</comment>
<dbReference type="InterPro" id="IPR022775">
    <property type="entry name" value="AP_mu_sigma_su"/>
</dbReference>
<dbReference type="EnsemblMetazoa" id="XM_003384832.3">
    <property type="protein sequence ID" value="XP_003384880.1"/>
    <property type="gene ID" value="LOC100640153"/>
</dbReference>
<dbReference type="InterPro" id="IPR011012">
    <property type="entry name" value="Longin-like_dom_sf"/>
</dbReference>
<dbReference type="OMA" id="NELMLHS"/>
<dbReference type="Gene3D" id="3.30.450.60">
    <property type="match status" value="1"/>
</dbReference>
<evidence type="ECO:0000256" key="8">
    <source>
        <dbReference type="ARBA" id="ARBA00023034"/>
    </source>
</evidence>
<keyword evidence="9 12" id="KW-0472">Membrane</keyword>
<dbReference type="CDD" id="cd14829">
    <property type="entry name" value="Zeta-COP"/>
    <property type="match status" value="1"/>
</dbReference>
<keyword evidence="7 12" id="KW-0653">Protein transport</keyword>
<evidence type="ECO:0000256" key="4">
    <source>
        <dbReference type="ARBA" id="ARBA00022448"/>
    </source>
</evidence>
<accession>A0A1X7VC07</accession>
<comment type="similarity">
    <text evidence="2 12">Belongs to the adaptor complexes small subunit family.</text>
</comment>
<dbReference type="InterPro" id="IPR039652">
    <property type="entry name" value="Coatomer_zeta"/>
</dbReference>
<dbReference type="AlphaFoldDB" id="A0A1X7VC07"/>
<evidence type="ECO:0000313" key="15">
    <source>
        <dbReference type="Proteomes" id="UP000007879"/>
    </source>
</evidence>
<evidence type="ECO:0000256" key="11">
    <source>
        <dbReference type="ARBA" id="ARBA00045555"/>
    </source>
</evidence>
<dbReference type="OrthoDB" id="10249988at2759"/>
<comment type="subunit">
    <text evidence="3 12">Oligomeric complex that consists of at least the alpha, beta, beta', gamma, delta, epsilon and zeta subunits.</text>
</comment>
<evidence type="ECO:0000256" key="5">
    <source>
        <dbReference type="ARBA" id="ARBA00022490"/>
    </source>
</evidence>
<dbReference type="InParanoid" id="A0A1X7VC07"/>
<evidence type="ECO:0000256" key="10">
    <source>
        <dbReference type="ARBA" id="ARBA00023329"/>
    </source>
</evidence>
<keyword evidence="15" id="KW-1185">Reference proteome</keyword>
<evidence type="ECO:0000256" key="7">
    <source>
        <dbReference type="ARBA" id="ARBA00022927"/>
    </source>
</evidence>
<dbReference type="FunFam" id="3.30.450.60:FF:000013">
    <property type="entry name" value="Coatomer subunit zeta"/>
    <property type="match status" value="1"/>
</dbReference>
<keyword evidence="4 12" id="KW-0813">Transport</keyword>
<evidence type="ECO:0000256" key="6">
    <source>
        <dbReference type="ARBA" id="ARBA00022892"/>
    </source>
</evidence>
<reference evidence="15" key="1">
    <citation type="journal article" date="2010" name="Nature">
        <title>The Amphimedon queenslandica genome and the evolution of animal complexity.</title>
        <authorList>
            <person name="Srivastava M."/>
            <person name="Simakov O."/>
            <person name="Chapman J."/>
            <person name="Fahey B."/>
            <person name="Gauthier M.E."/>
            <person name="Mitros T."/>
            <person name="Richards G.S."/>
            <person name="Conaco C."/>
            <person name="Dacre M."/>
            <person name="Hellsten U."/>
            <person name="Larroux C."/>
            <person name="Putnam N.H."/>
            <person name="Stanke M."/>
            <person name="Adamska M."/>
            <person name="Darling A."/>
            <person name="Degnan S.M."/>
            <person name="Oakley T.H."/>
            <person name="Plachetzki D.C."/>
            <person name="Zhai Y."/>
            <person name="Adamski M."/>
            <person name="Calcino A."/>
            <person name="Cummins S.F."/>
            <person name="Goodstein D.M."/>
            <person name="Harris C."/>
            <person name="Jackson D.J."/>
            <person name="Leys S.P."/>
            <person name="Shu S."/>
            <person name="Woodcroft B.J."/>
            <person name="Vervoort M."/>
            <person name="Kosik K.S."/>
            <person name="Manning G."/>
            <person name="Degnan B.M."/>
            <person name="Rokhsar D.S."/>
        </authorList>
    </citation>
    <scope>NUCLEOTIDE SEQUENCE [LARGE SCALE GENOMIC DNA]</scope>
</reference>
<evidence type="ECO:0000259" key="13">
    <source>
        <dbReference type="Pfam" id="PF01217"/>
    </source>
</evidence>
<protein>
    <recommendedName>
        <fullName evidence="12">Coatomer subunit zeta</fullName>
    </recommendedName>
</protein>